<dbReference type="InterPro" id="IPR006626">
    <property type="entry name" value="PbH1"/>
</dbReference>
<proteinExistence type="inferred from homology"/>
<evidence type="ECO:0000256" key="3">
    <source>
        <dbReference type="ARBA" id="ARBA00022525"/>
    </source>
</evidence>
<evidence type="ECO:0000256" key="7">
    <source>
        <dbReference type="ARBA" id="ARBA00023157"/>
    </source>
</evidence>
<reference evidence="13 14" key="1">
    <citation type="submission" date="2015-04" db="EMBL/GenBank/DDBJ databases">
        <authorList>
            <person name="Syromyatnikov M.Y."/>
            <person name="Popov V.N."/>
        </authorList>
    </citation>
    <scope>NUCLEOTIDE SEQUENCE [LARGE SCALE GENOMIC DNA]</scope>
    <source>
        <strain evidence="13">WF-38-12</strain>
    </source>
</reference>
<name>A0A0U1LMZ4_TALIS</name>
<dbReference type="Proteomes" id="UP000054383">
    <property type="component" value="Unassembled WGS sequence"/>
</dbReference>
<comment type="subcellular location">
    <subcellularLocation>
        <location evidence="1">Secreted</location>
    </subcellularLocation>
</comment>
<dbReference type="InterPro" id="IPR012334">
    <property type="entry name" value="Pectin_lyas_fold"/>
</dbReference>
<evidence type="ECO:0000313" key="13">
    <source>
        <dbReference type="EMBL" id="CRG84464.1"/>
    </source>
</evidence>
<evidence type="ECO:0000256" key="11">
    <source>
        <dbReference type="RuleBase" id="RU361169"/>
    </source>
</evidence>
<keyword evidence="8" id="KW-0325">Glycoprotein</keyword>
<evidence type="ECO:0008006" key="15">
    <source>
        <dbReference type="Google" id="ProtNLM"/>
    </source>
</evidence>
<keyword evidence="3" id="KW-0964">Secreted</keyword>
<comment type="similarity">
    <text evidence="2 11">Belongs to the glycosyl hydrolase 28 family.</text>
</comment>
<protein>
    <recommendedName>
        <fullName evidence="15">Pectate lyase superfamily protein domain-containing protein</fullName>
    </recommendedName>
</protein>
<keyword evidence="5" id="KW-0677">Repeat</keyword>
<sequence>MFFKPIIALMAMMVSLVSADAVSYPRPSLYDKSAHFSLKVNGTYMYTVSYAGFDYVHVSMDEGYPTEFRIKVVDQDSIESYNISPRNLGINATSQENELVFSLTEAQYLIVKINDEKEFVIMVDPAEVDVPDAKGDGVYNVLDYDADDSGKSVTKGIQDAIDAAAKKPGSTVYVPPGLYTIGNLLIRNQTSLYLAGGSVLRFTGNPSDYTTLFNKSDIGPGTWWIQTEFDSTDIKVYGRGTIDGNGYNSRKNKFMADLLVPVGTKNFVCDGILVRDSGFWAVTPIQVQDALLTNLKILDRHDVSQNDGVDVVESQRVTVRRAIAISNDDSFSAKTWQYNEGTTVPYPYSPKPQNDILFDNCLAWTTCFGYKIGQGVWEVQDNVTFQNSVVYDGSVGIGIHHEFGSDTASNITFENIDIERLHGHIPGFPGDFGTWLGIYVQDSKRGVGPVQDVTIKNIRARSQGTRNAVIQGHNESSIVSGVTISDVYMFSNTTAATSLEELNVHNTSWSKDIKIINS</sequence>
<keyword evidence="6 11" id="KW-0378">Hydrolase</keyword>
<organism evidence="13 14">
    <name type="scientific">Talaromyces islandicus</name>
    <name type="common">Penicillium islandicum</name>
    <dbReference type="NCBI Taxonomy" id="28573"/>
    <lineage>
        <taxon>Eukaryota</taxon>
        <taxon>Fungi</taxon>
        <taxon>Dikarya</taxon>
        <taxon>Ascomycota</taxon>
        <taxon>Pezizomycotina</taxon>
        <taxon>Eurotiomycetes</taxon>
        <taxon>Eurotiomycetidae</taxon>
        <taxon>Eurotiales</taxon>
        <taxon>Trichocomaceae</taxon>
        <taxon>Talaromyces</taxon>
        <taxon>Talaromyces sect. Islandici</taxon>
    </lineage>
</organism>
<evidence type="ECO:0000256" key="9">
    <source>
        <dbReference type="ARBA" id="ARBA00023295"/>
    </source>
</evidence>
<evidence type="ECO:0000256" key="4">
    <source>
        <dbReference type="ARBA" id="ARBA00022729"/>
    </source>
</evidence>
<dbReference type="SUPFAM" id="SSF51126">
    <property type="entry name" value="Pectin lyase-like"/>
    <property type="match status" value="1"/>
</dbReference>
<dbReference type="PANTHER" id="PTHR31736">
    <property type="match status" value="1"/>
</dbReference>
<evidence type="ECO:0000256" key="10">
    <source>
        <dbReference type="ARBA" id="ARBA00023316"/>
    </source>
</evidence>
<dbReference type="EMBL" id="CVMT01000001">
    <property type="protein sequence ID" value="CRG84464.1"/>
    <property type="molecule type" value="Genomic_DNA"/>
</dbReference>
<dbReference type="GO" id="GO:0005576">
    <property type="term" value="C:extracellular region"/>
    <property type="evidence" value="ECO:0007669"/>
    <property type="project" value="UniProtKB-SubCell"/>
</dbReference>
<dbReference type="GO" id="GO:0046576">
    <property type="term" value="F:rhamnogalacturonan alpha-L-rhamnopyranosyl-(1-&gt;4)-alpha-D-galactopyranosyluronide lyase activity"/>
    <property type="evidence" value="ECO:0007669"/>
    <property type="project" value="UniProtKB-ARBA"/>
</dbReference>
<dbReference type="InterPro" id="IPR000743">
    <property type="entry name" value="Glyco_hydro_28"/>
</dbReference>
<evidence type="ECO:0000256" key="12">
    <source>
        <dbReference type="SAM" id="SignalP"/>
    </source>
</evidence>
<dbReference type="STRING" id="28573.A0A0U1LMZ4"/>
<dbReference type="PANTHER" id="PTHR31736:SF19">
    <property type="entry name" value="PECTIN LYASE SUPERFAMILY PROTEIN-RELATED"/>
    <property type="match status" value="1"/>
</dbReference>
<feature type="signal peptide" evidence="12">
    <location>
        <begin position="1"/>
        <end position="19"/>
    </location>
</feature>
<evidence type="ECO:0000256" key="8">
    <source>
        <dbReference type="ARBA" id="ARBA00023180"/>
    </source>
</evidence>
<keyword evidence="4 12" id="KW-0732">Signal</keyword>
<keyword evidence="10" id="KW-0961">Cell wall biogenesis/degradation</keyword>
<evidence type="ECO:0000313" key="14">
    <source>
        <dbReference type="Proteomes" id="UP000054383"/>
    </source>
</evidence>
<evidence type="ECO:0000256" key="1">
    <source>
        <dbReference type="ARBA" id="ARBA00004613"/>
    </source>
</evidence>
<keyword evidence="9 11" id="KW-0326">Glycosidase</keyword>
<gene>
    <name evidence="13" type="ORF">PISL3812_01748</name>
</gene>
<evidence type="ECO:0000256" key="5">
    <source>
        <dbReference type="ARBA" id="ARBA00022737"/>
    </source>
</evidence>
<dbReference type="Pfam" id="PF00295">
    <property type="entry name" value="Glyco_hydro_28"/>
    <property type="match status" value="1"/>
</dbReference>
<evidence type="ECO:0000256" key="2">
    <source>
        <dbReference type="ARBA" id="ARBA00008834"/>
    </source>
</evidence>
<dbReference type="GO" id="GO:0004650">
    <property type="term" value="F:polygalacturonase activity"/>
    <property type="evidence" value="ECO:0007669"/>
    <property type="project" value="InterPro"/>
</dbReference>
<dbReference type="Gene3D" id="2.160.20.10">
    <property type="entry name" value="Single-stranded right-handed beta-helix, Pectin lyase-like"/>
    <property type="match status" value="1"/>
</dbReference>
<dbReference type="GO" id="GO:0045490">
    <property type="term" value="P:pectin catabolic process"/>
    <property type="evidence" value="ECO:0007669"/>
    <property type="project" value="UniProtKB-ARBA"/>
</dbReference>
<feature type="chain" id="PRO_5006711105" description="Pectate lyase superfamily protein domain-containing protein" evidence="12">
    <location>
        <begin position="20"/>
        <end position="518"/>
    </location>
</feature>
<keyword evidence="7" id="KW-1015">Disulfide bond</keyword>
<dbReference type="OMA" id="HYMNITT"/>
<accession>A0A0U1LMZ4</accession>
<dbReference type="OrthoDB" id="187139at2759"/>
<dbReference type="SMART" id="SM00710">
    <property type="entry name" value="PbH1"/>
    <property type="match status" value="5"/>
</dbReference>
<evidence type="ECO:0000256" key="6">
    <source>
        <dbReference type="ARBA" id="ARBA00022801"/>
    </source>
</evidence>
<dbReference type="InterPro" id="IPR011050">
    <property type="entry name" value="Pectin_lyase_fold/virulence"/>
</dbReference>
<keyword evidence="14" id="KW-1185">Reference proteome</keyword>
<dbReference type="GO" id="GO:0071555">
    <property type="term" value="P:cell wall organization"/>
    <property type="evidence" value="ECO:0007669"/>
    <property type="project" value="UniProtKB-KW"/>
</dbReference>
<dbReference type="AlphaFoldDB" id="A0A0U1LMZ4"/>